<sequence>MGLYLGIWQGSKANRTRFWWRWWDETGQMLLWGTELVEQERLRTEQERLRAERLAAQLRAAGIEPEV</sequence>
<accession>A0AAV3XTB0</accession>
<keyword evidence="2" id="KW-1185">Reference proteome</keyword>
<comment type="caution">
    <text evidence="1">The sequence shown here is derived from an EMBL/GenBank/DDBJ whole genome shotgun (WGS) entry which is preliminary data.</text>
</comment>
<dbReference type="AlphaFoldDB" id="A0AAV3XTB0"/>
<name>A0AAV3XTB0_9CYAN</name>
<protein>
    <submittedName>
        <fullName evidence="1">Uncharacterized protein</fullName>
    </submittedName>
</protein>
<dbReference type="Proteomes" id="UP001050975">
    <property type="component" value="Unassembled WGS sequence"/>
</dbReference>
<organism evidence="1 2">
    <name type="scientific">Microseira wollei NIES-4236</name>
    <dbReference type="NCBI Taxonomy" id="2530354"/>
    <lineage>
        <taxon>Bacteria</taxon>
        <taxon>Bacillati</taxon>
        <taxon>Cyanobacteriota</taxon>
        <taxon>Cyanophyceae</taxon>
        <taxon>Oscillatoriophycideae</taxon>
        <taxon>Aerosakkonematales</taxon>
        <taxon>Aerosakkonemataceae</taxon>
        <taxon>Microseira</taxon>
    </lineage>
</organism>
<evidence type="ECO:0000313" key="1">
    <source>
        <dbReference type="EMBL" id="GET44519.1"/>
    </source>
</evidence>
<dbReference type="EMBL" id="BLAY01000390">
    <property type="protein sequence ID" value="GET44519.1"/>
    <property type="molecule type" value="Genomic_DNA"/>
</dbReference>
<dbReference type="RefSeq" id="WP_307731688.1">
    <property type="nucleotide sequence ID" value="NZ_BLAY01000390.1"/>
</dbReference>
<evidence type="ECO:0000313" key="2">
    <source>
        <dbReference type="Proteomes" id="UP001050975"/>
    </source>
</evidence>
<proteinExistence type="predicted"/>
<reference evidence="1" key="1">
    <citation type="submission" date="2019-10" db="EMBL/GenBank/DDBJ databases">
        <title>Draft genome sequece of Microseira wollei NIES-4236.</title>
        <authorList>
            <person name="Yamaguchi H."/>
            <person name="Suzuki S."/>
            <person name="Kawachi M."/>
        </authorList>
    </citation>
    <scope>NUCLEOTIDE SEQUENCE</scope>
    <source>
        <strain evidence="1">NIES-4236</strain>
    </source>
</reference>
<gene>
    <name evidence="1" type="ORF">MiSe_93490</name>
</gene>